<proteinExistence type="predicted"/>
<dbReference type="EMBL" id="JBEPME010000001">
    <property type="protein sequence ID" value="MET3654980.1"/>
    <property type="molecule type" value="Genomic_DNA"/>
</dbReference>
<name>A0ABV2K1M5_SPOPS</name>
<evidence type="ECO:0000313" key="2">
    <source>
        <dbReference type="EMBL" id="MET3654980.1"/>
    </source>
</evidence>
<dbReference type="Gene3D" id="3.40.630.30">
    <property type="match status" value="1"/>
</dbReference>
<evidence type="ECO:0000313" key="3">
    <source>
        <dbReference type="Proteomes" id="UP001549104"/>
    </source>
</evidence>
<dbReference type="InterPro" id="IPR000182">
    <property type="entry name" value="GNAT_dom"/>
</dbReference>
<feature type="domain" description="N-acetyltransferase" evidence="1">
    <location>
        <begin position="1"/>
        <end position="139"/>
    </location>
</feature>
<dbReference type="RefSeq" id="WP_067213661.1">
    <property type="nucleotide sequence ID" value="NZ_CP014616.1"/>
</dbReference>
<keyword evidence="3" id="KW-1185">Reference proteome</keyword>
<sequence length="143" mass="16932">MKIIEQWNQDDSDYIRSKVIEYNMEQLPNELKTSRESISFVIKDDKGEVMGGITGDIFWRHMHIDFLWVDESVREEGYGSILLEKIESLAKAKGCRLIHLDTFSFQAPEFYQKNGYEVFGVIEDHPKGFKQYFLQKRFCESYI</sequence>
<evidence type="ECO:0000259" key="1">
    <source>
        <dbReference type="PROSITE" id="PS51186"/>
    </source>
</evidence>
<gene>
    <name evidence="2" type="ORF">ABIC55_000064</name>
</gene>
<protein>
    <submittedName>
        <fullName evidence="2">Ribosomal protein S18 acetylase RimI-like enzyme</fullName>
    </submittedName>
</protein>
<dbReference type="PROSITE" id="PS51186">
    <property type="entry name" value="GNAT"/>
    <property type="match status" value="1"/>
</dbReference>
<accession>A0ABV2K1M5</accession>
<comment type="caution">
    <text evidence="2">The sequence shown here is derived from an EMBL/GenBank/DDBJ whole genome shotgun (WGS) entry which is preliminary data.</text>
</comment>
<dbReference type="Proteomes" id="UP001549104">
    <property type="component" value="Unassembled WGS sequence"/>
</dbReference>
<reference evidence="2 3" key="1">
    <citation type="submission" date="2024-06" db="EMBL/GenBank/DDBJ databases">
        <title>Sorghum-associated microbial communities from plants grown in Nebraska, USA.</title>
        <authorList>
            <person name="Schachtman D."/>
        </authorList>
    </citation>
    <scope>NUCLEOTIDE SEQUENCE [LARGE SCALE GENOMIC DNA]</scope>
    <source>
        <strain evidence="2 3">1288</strain>
    </source>
</reference>
<dbReference type="Pfam" id="PF00583">
    <property type="entry name" value="Acetyltransf_1"/>
    <property type="match status" value="1"/>
</dbReference>
<dbReference type="InterPro" id="IPR016181">
    <property type="entry name" value="Acyl_CoA_acyltransferase"/>
</dbReference>
<dbReference type="CDD" id="cd04301">
    <property type="entry name" value="NAT_SF"/>
    <property type="match status" value="1"/>
</dbReference>
<organism evidence="2 3">
    <name type="scientific">Sporosarcina psychrophila</name>
    <name type="common">Bacillus psychrophilus</name>
    <dbReference type="NCBI Taxonomy" id="1476"/>
    <lineage>
        <taxon>Bacteria</taxon>
        <taxon>Bacillati</taxon>
        <taxon>Bacillota</taxon>
        <taxon>Bacilli</taxon>
        <taxon>Bacillales</taxon>
        <taxon>Caryophanaceae</taxon>
        <taxon>Sporosarcina</taxon>
    </lineage>
</organism>
<dbReference type="SUPFAM" id="SSF55729">
    <property type="entry name" value="Acyl-CoA N-acyltransferases (Nat)"/>
    <property type="match status" value="1"/>
</dbReference>